<organism evidence="3 4">
    <name type="scientific">Tanacetum coccineum</name>
    <dbReference type="NCBI Taxonomy" id="301880"/>
    <lineage>
        <taxon>Eukaryota</taxon>
        <taxon>Viridiplantae</taxon>
        <taxon>Streptophyta</taxon>
        <taxon>Embryophyta</taxon>
        <taxon>Tracheophyta</taxon>
        <taxon>Spermatophyta</taxon>
        <taxon>Magnoliopsida</taxon>
        <taxon>eudicotyledons</taxon>
        <taxon>Gunneridae</taxon>
        <taxon>Pentapetalae</taxon>
        <taxon>asterids</taxon>
        <taxon>campanulids</taxon>
        <taxon>Asterales</taxon>
        <taxon>Asteraceae</taxon>
        <taxon>Asteroideae</taxon>
        <taxon>Anthemideae</taxon>
        <taxon>Anthemidinae</taxon>
        <taxon>Tanacetum</taxon>
    </lineage>
</organism>
<feature type="compositionally biased region" description="Basic and acidic residues" evidence="1">
    <location>
        <begin position="1"/>
        <end position="11"/>
    </location>
</feature>
<reference evidence="3" key="2">
    <citation type="submission" date="2022-01" db="EMBL/GenBank/DDBJ databases">
        <authorList>
            <person name="Yamashiro T."/>
            <person name="Shiraishi A."/>
            <person name="Satake H."/>
            <person name="Nakayama K."/>
        </authorList>
    </citation>
    <scope>NUCLEOTIDE SEQUENCE</scope>
</reference>
<keyword evidence="3" id="KW-0548">Nucleotidyltransferase</keyword>
<dbReference type="PANTHER" id="PTHR33223">
    <property type="entry name" value="CCHC-TYPE DOMAIN-CONTAINING PROTEIN"/>
    <property type="match status" value="1"/>
</dbReference>
<dbReference type="InterPro" id="IPR005162">
    <property type="entry name" value="Retrotrans_gag_dom"/>
</dbReference>
<accession>A0ABQ5DMS7</accession>
<evidence type="ECO:0000313" key="4">
    <source>
        <dbReference type="Proteomes" id="UP001151760"/>
    </source>
</evidence>
<feature type="region of interest" description="Disordered" evidence="1">
    <location>
        <begin position="1"/>
        <end position="21"/>
    </location>
</feature>
<proteinExistence type="predicted"/>
<protein>
    <submittedName>
        <fullName evidence="3">Reverse transcriptase domain-containing protein</fullName>
    </submittedName>
</protein>
<evidence type="ECO:0000256" key="1">
    <source>
        <dbReference type="SAM" id="MobiDB-lite"/>
    </source>
</evidence>
<dbReference type="GO" id="GO:0003964">
    <property type="term" value="F:RNA-directed DNA polymerase activity"/>
    <property type="evidence" value="ECO:0007669"/>
    <property type="project" value="UniProtKB-KW"/>
</dbReference>
<dbReference type="PANTHER" id="PTHR33223:SF11">
    <property type="entry name" value="ELEMENT PROTEIN, PUTATIVE-RELATED"/>
    <property type="match status" value="1"/>
</dbReference>
<evidence type="ECO:0000259" key="2">
    <source>
        <dbReference type="Pfam" id="PF03732"/>
    </source>
</evidence>
<evidence type="ECO:0000313" key="3">
    <source>
        <dbReference type="EMBL" id="GJT39571.1"/>
    </source>
</evidence>
<name>A0ABQ5DMS7_9ASTR</name>
<keyword evidence="4" id="KW-1185">Reference proteome</keyword>
<sequence>MRTRSQSREPRPPPPEGPPVVIEPLRIEYPFQEDPTVEPMADTRTMAQLLQAPTEGYEDAILIPEIVANNFELKHGLINLVQNKQFFGHDKEDPHAHIRYFNKITSTMRVPNVPIATIKLMLFPFSIEGAARIWLEKEPPRSIQTWDDLVSKFINQFFPPSKTTNLRNEITRFQQRFDESFYEAWDRFNDLLRASGGNFLTNDLWNVYKSSSARYCFRALLFRQEEPSSAPAQLLHLSKQVELSCVTCWWCPFSTKMSSTHWQVLSDNISDGNNLTKRGFESHLTKTEVEILISPISVRINFIDPSVEKHAKPRSKPANPKWANFDECFQNLLLTNTASTSGYGALHCTEDVQPPVVQIQSRNPVLEPIVAPVVAPVPNPKPTVSLPYPSRRDNEKSLWEKLSLPDLTPTCMTLKLRTLRSISKPLGIAIDQSPLSWCISLFQPTLWYVDFEPDPESLYSREVLLKYGRALIVVHRWNSTPDYDQIVLLLSPIPNPFGGMPGEIASVGSPPQIDFKSFDTKGAENLAADSSVQIGKPYETVNDPKEINEVFLLRT</sequence>
<feature type="domain" description="Retrotransposon gag" evidence="2">
    <location>
        <begin position="122"/>
        <end position="195"/>
    </location>
</feature>
<reference evidence="3" key="1">
    <citation type="journal article" date="2022" name="Int. J. Mol. Sci.">
        <title>Draft Genome of Tanacetum Coccineum: Genomic Comparison of Closely Related Tanacetum-Family Plants.</title>
        <authorList>
            <person name="Yamashiro T."/>
            <person name="Shiraishi A."/>
            <person name="Nakayama K."/>
            <person name="Satake H."/>
        </authorList>
    </citation>
    <scope>NUCLEOTIDE SEQUENCE</scope>
</reference>
<dbReference type="Pfam" id="PF03732">
    <property type="entry name" value="Retrotrans_gag"/>
    <property type="match status" value="1"/>
</dbReference>
<keyword evidence="3" id="KW-0695">RNA-directed DNA polymerase</keyword>
<dbReference type="EMBL" id="BQNB010015397">
    <property type="protein sequence ID" value="GJT39571.1"/>
    <property type="molecule type" value="Genomic_DNA"/>
</dbReference>
<comment type="caution">
    <text evidence="3">The sequence shown here is derived from an EMBL/GenBank/DDBJ whole genome shotgun (WGS) entry which is preliminary data.</text>
</comment>
<keyword evidence="3" id="KW-0808">Transferase</keyword>
<dbReference type="Proteomes" id="UP001151760">
    <property type="component" value="Unassembled WGS sequence"/>
</dbReference>
<gene>
    <name evidence="3" type="ORF">Tco_0939436</name>
</gene>